<dbReference type="HOGENOM" id="CLU_1941242_0_0_1"/>
<evidence type="ECO:0000313" key="2">
    <source>
        <dbReference type="EnsemblPlants" id="AES77996"/>
    </source>
</evidence>
<reference evidence="1 3" key="1">
    <citation type="journal article" date="2011" name="Nature">
        <title>The Medicago genome provides insight into the evolution of rhizobial symbioses.</title>
        <authorList>
            <person name="Young N.D."/>
            <person name="Debelle F."/>
            <person name="Oldroyd G.E."/>
            <person name="Geurts R."/>
            <person name="Cannon S.B."/>
            <person name="Udvardi M.K."/>
            <person name="Benedito V.A."/>
            <person name="Mayer K.F."/>
            <person name="Gouzy J."/>
            <person name="Schoof H."/>
            <person name="Van de Peer Y."/>
            <person name="Proost S."/>
            <person name="Cook D.R."/>
            <person name="Meyers B.C."/>
            <person name="Spannagl M."/>
            <person name="Cheung F."/>
            <person name="De Mita S."/>
            <person name="Krishnakumar V."/>
            <person name="Gundlach H."/>
            <person name="Zhou S."/>
            <person name="Mudge J."/>
            <person name="Bharti A.K."/>
            <person name="Murray J.D."/>
            <person name="Naoumkina M.A."/>
            <person name="Rosen B."/>
            <person name="Silverstein K.A."/>
            <person name="Tang H."/>
            <person name="Rombauts S."/>
            <person name="Zhao P.X."/>
            <person name="Zhou P."/>
            <person name="Barbe V."/>
            <person name="Bardou P."/>
            <person name="Bechner M."/>
            <person name="Bellec A."/>
            <person name="Berger A."/>
            <person name="Berges H."/>
            <person name="Bidwell S."/>
            <person name="Bisseling T."/>
            <person name="Choisne N."/>
            <person name="Couloux A."/>
            <person name="Denny R."/>
            <person name="Deshpande S."/>
            <person name="Dai X."/>
            <person name="Doyle J.J."/>
            <person name="Dudez A.M."/>
            <person name="Farmer A.D."/>
            <person name="Fouteau S."/>
            <person name="Franken C."/>
            <person name="Gibelin C."/>
            <person name="Gish J."/>
            <person name="Goldstein S."/>
            <person name="Gonzalez A.J."/>
            <person name="Green P.J."/>
            <person name="Hallab A."/>
            <person name="Hartog M."/>
            <person name="Hua A."/>
            <person name="Humphray S.J."/>
            <person name="Jeong D.H."/>
            <person name="Jing Y."/>
            <person name="Jocker A."/>
            <person name="Kenton S.M."/>
            <person name="Kim D.J."/>
            <person name="Klee K."/>
            <person name="Lai H."/>
            <person name="Lang C."/>
            <person name="Lin S."/>
            <person name="Macmil S.L."/>
            <person name="Magdelenat G."/>
            <person name="Matthews L."/>
            <person name="McCorrison J."/>
            <person name="Monaghan E.L."/>
            <person name="Mun J.H."/>
            <person name="Najar F.Z."/>
            <person name="Nicholson C."/>
            <person name="Noirot C."/>
            <person name="O'Bleness M."/>
            <person name="Paule C.R."/>
            <person name="Poulain J."/>
            <person name="Prion F."/>
            <person name="Qin B."/>
            <person name="Qu C."/>
            <person name="Retzel E.F."/>
            <person name="Riddle C."/>
            <person name="Sallet E."/>
            <person name="Samain S."/>
            <person name="Samson N."/>
            <person name="Sanders I."/>
            <person name="Saurat O."/>
            <person name="Scarpelli C."/>
            <person name="Schiex T."/>
            <person name="Segurens B."/>
            <person name="Severin A.J."/>
            <person name="Sherrier D.J."/>
            <person name="Shi R."/>
            <person name="Sims S."/>
            <person name="Singer S.R."/>
            <person name="Sinharoy S."/>
            <person name="Sterck L."/>
            <person name="Viollet A."/>
            <person name="Wang B.B."/>
            <person name="Wang K."/>
            <person name="Wang M."/>
            <person name="Wang X."/>
            <person name="Warfsmann J."/>
            <person name="Weissenbach J."/>
            <person name="White D.D."/>
            <person name="White J.D."/>
            <person name="Wiley G.B."/>
            <person name="Wincker P."/>
            <person name="Xing Y."/>
            <person name="Yang L."/>
            <person name="Yao Z."/>
            <person name="Ying F."/>
            <person name="Zhai J."/>
            <person name="Zhou L."/>
            <person name="Zuber A."/>
            <person name="Denarie J."/>
            <person name="Dixon R.A."/>
            <person name="May G.D."/>
            <person name="Schwartz D.C."/>
            <person name="Rogers J."/>
            <person name="Quetier F."/>
            <person name="Town C.D."/>
            <person name="Roe B.A."/>
        </authorList>
    </citation>
    <scope>NUCLEOTIDE SEQUENCE [LARGE SCALE GENOMIC DNA]</scope>
    <source>
        <strain evidence="1">A17</strain>
        <strain evidence="2 3">cv. Jemalong A17</strain>
    </source>
</reference>
<dbReference type="Proteomes" id="UP000002051">
    <property type="component" value="Unassembled WGS sequence"/>
</dbReference>
<keyword evidence="3" id="KW-1185">Reference proteome</keyword>
<name>G7KVM9_MEDTR</name>
<reference evidence="1 3" key="2">
    <citation type="journal article" date="2014" name="BMC Genomics">
        <title>An improved genome release (version Mt4.0) for the model legume Medicago truncatula.</title>
        <authorList>
            <person name="Tang H."/>
            <person name="Krishnakumar V."/>
            <person name="Bidwell S."/>
            <person name="Rosen B."/>
            <person name="Chan A."/>
            <person name="Zhou S."/>
            <person name="Gentzbittel L."/>
            <person name="Childs K.L."/>
            <person name="Yandell M."/>
            <person name="Gundlach H."/>
            <person name="Mayer K.F."/>
            <person name="Schwartz D.C."/>
            <person name="Town C.D."/>
        </authorList>
    </citation>
    <scope>GENOME REANNOTATION</scope>
    <source>
        <strain evidence="2 3">cv. Jemalong A17</strain>
    </source>
</reference>
<gene>
    <name evidence="1" type="ordered locus">MTR_7g022770</name>
</gene>
<proteinExistence type="predicted"/>
<reference evidence="2" key="3">
    <citation type="submission" date="2015-04" db="UniProtKB">
        <authorList>
            <consortium name="EnsemblPlants"/>
        </authorList>
    </citation>
    <scope>IDENTIFICATION</scope>
    <source>
        <strain evidence="2">cv. Jemalong A17</strain>
    </source>
</reference>
<dbReference type="AlphaFoldDB" id="G7KVM9"/>
<protein>
    <submittedName>
        <fullName evidence="1 2">Uncharacterized protein</fullName>
    </submittedName>
</protein>
<sequence length="130" mass="14587">MMDHLTTLPLGPVYWKFWVRKGIFSLFVLLKFDFHPDLISYDHHQRRRGGGFTLVSNRSTFFDGGDGSGFMIGWLQTLSSLAASFASDFQPTVVAILKVVVVLQSLRRDKASSIPPRTGTRVLFGLYFGA</sequence>
<dbReference type="PaxDb" id="3880-AES77996"/>
<evidence type="ECO:0000313" key="3">
    <source>
        <dbReference type="Proteomes" id="UP000002051"/>
    </source>
</evidence>
<dbReference type="EMBL" id="CM001223">
    <property type="protein sequence ID" value="AES77996.2"/>
    <property type="molecule type" value="Genomic_DNA"/>
</dbReference>
<organism evidence="1 3">
    <name type="scientific">Medicago truncatula</name>
    <name type="common">Barrel medic</name>
    <name type="synonym">Medicago tribuloides</name>
    <dbReference type="NCBI Taxonomy" id="3880"/>
    <lineage>
        <taxon>Eukaryota</taxon>
        <taxon>Viridiplantae</taxon>
        <taxon>Streptophyta</taxon>
        <taxon>Embryophyta</taxon>
        <taxon>Tracheophyta</taxon>
        <taxon>Spermatophyta</taxon>
        <taxon>Magnoliopsida</taxon>
        <taxon>eudicotyledons</taxon>
        <taxon>Gunneridae</taxon>
        <taxon>Pentapetalae</taxon>
        <taxon>rosids</taxon>
        <taxon>fabids</taxon>
        <taxon>Fabales</taxon>
        <taxon>Fabaceae</taxon>
        <taxon>Papilionoideae</taxon>
        <taxon>50 kb inversion clade</taxon>
        <taxon>NPAAA clade</taxon>
        <taxon>Hologalegina</taxon>
        <taxon>IRL clade</taxon>
        <taxon>Trifolieae</taxon>
        <taxon>Medicago</taxon>
    </lineage>
</organism>
<evidence type="ECO:0000313" key="1">
    <source>
        <dbReference type="EMBL" id="AES77996.2"/>
    </source>
</evidence>
<dbReference type="EnsemblPlants" id="AES77996">
    <property type="protein sequence ID" value="AES77996"/>
    <property type="gene ID" value="MTR_7g022770"/>
</dbReference>
<accession>G7KVM9</accession>
<accession>A0A0C3W2Z7</accession>